<dbReference type="EMBL" id="JPSQ01000064">
    <property type="protein sequence ID" value="KND62507.1"/>
    <property type="molecule type" value="Genomic_DNA"/>
</dbReference>
<dbReference type="PRINTS" id="PR00773">
    <property type="entry name" value="GRPEPROTEIN"/>
</dbReference>
<dbReference type="PANTHER" id="PTHR21237:SF23">
    <property type="entry name" value="GRPE PROTEIN HOMOLOG, MITOCHONDRIAL"/>
    <property type="match status" value="1"/>
</dbReference>
<name>A0A0L0MII1_9MOLU</name>
<dbReference type="CDD" id="cd00446">
    <property type="entry name" value="GrpE"/>
    <property type="match status" value="1"/>
</dbReference>
<dbReference type="GO" id="GO:0051087">
    <property type="term" value="F:protein-folding chaperone binding"/>
    <property type="evidence" value="ECO:0007669"/>
    <property type="project" value="InterPro"/>
</dbReference>
<dbReference type="Proteomes" id="UP000037086">
    <property type="component" value="Unassembled WGS sequence"/>
</dbReference>
<dbReference type="GO" id="GO:0006457">
    <property type="term" value="P:protein folding"/>
    <property type="evidence" value="ECO:0007669"/>
    <property type="project" value="InterPro"/>
</dbReference>
<dbReference type="InterPro" id="IPR000740">
    <property type="entry name" value="GrpE"/>
</dbReference>
<keyword evidence="8" id="KW-1185">Reference proteome</keyword>
<dbReference type="GO" id="GO:0042803">
    <property type="term" value="F:protein homodimerization activity"/>
    <property type="evidence" value="ECO:0007669"/>
    <property type="project" value="InterPro"/>
</dbReference>
<feature type="compositionally biased region" description="Polar residues" evidence="6">
    <location>
        <begin position="8"/>
        <end position="18"/>
    </location>
</feature>
<dbReference type="Pfam" id="PF01025">
    <property type="entry name" value="GrpE"/>
    <property type="match status" value="1"/>
</dbReference>
<keyword evidence="2 3" id="KW-0143">Chaperone</keyword>
<dbReference type="SUPFAM" id="SSF51064">
    <property type="entry name" value="Head domain of nucleotide exchange factor GrpE"/>
    <property type="match status" value="1"/>
</dbReference>
<keyword evidence="3" id="KW-0963">Cytoplasm</keyword>
<protein>
    <recommendedName>
        <fullName evidence="3 4">Protein GrpE</fullName>
    </recommendedName>
    <alternativeName>
        <fullName evidence="3">HSP-70 cofactor</fullName>
    </alternativeName>
</protein>
<dbReference type="Gene3D" id="2.30.22.10">
    <property type="entry name" value="Head domain of nucleotide exchange factor GrpE"/>
    <property type="match status" value="1"/>
</dbReference>
<comment type="function">
    <text evidence="3 4">Participates actively in the response to hyperosmotic and heat shock by preventing the aggregation of stress-denatured proteins, in association with DnaK and GrpE. It is the nucleotide exchange factor for DnaK and may function as a thermosensor. Unfolded proteins bind initially to DnaJ; upon interaction with the DnaJ-bound protein, DnaK hydrolyzes its bound ATP, resulting in the formation of a stable complex. GrpE releases ADP from DnaK; ATP binding to DnaK triggers the release of the substrate protein, thus completing the reaction cycle. Several rounds of ATP-dependent interactions between DnaJ, DnaK and GrpE are required for fully efficient folding.</text>
</comment>
<dbReference type="AlphaFoldDB" id="A0A0L0MII1"/>
<evidence type="ECO:0000313" key="7">
    <source>
        <dbReference type="EMBL" id="KND62507.1"/>
    </source>
</evidence>
<evidence type="ECO:0000256" key="4">
    <source>
        <dbReference type="RuleBase" id="RU000639"/>
    </source>
</evidence>
<dbReference type="Gene3D" id="3.90.20.20">
    <property type="match status" value="1"/>
</dbReference>
<dbReference type="GO" id="GO:0005737">
    <property type="term" value="C:cytoplasm"/>
    <property type="evidence" value="ECO:0007669"/>
    <property type="project" value="UniProtKB-SubCell"/>
</dbReference>
<evidence type="ECO:0000313" key="8">
    <source>
        <dbReference type="Proteomes" id="UP000037086"/>
    </source>
</evidence>
<dbReference type="GO" id="GO:0051082">
    <property type="term" value="F:unfolded protein binding"/>
    <property type="evidence" value="ECO:0007669"/>
    <property type="project" value="TreeGrafter"/>
</dbReference>
<accession>A0A0L0MII1</accession>
<evidence type="ECO:0000256" key="6">
    <source>
        <dbReference type="SAM" id="MobiDB-lite"/>
    </source>
</evidence>
<dbReference type="RefSeq" id="WP_050337405.1">
    <property type="nucleotide sequence ID" value="NZ_JPSQ01000064.1"/>
</dbReference>
<proteinExistence type="inferred from homology"/>
<dbReference type="InterPro" id="IPR009012">
    <property type="entry name" value="GrpE_head"/>
</dbReference>
<dbReference type="SUPFAM" id="SSF58014">
    <property type="entry name" value="Coiled-coil domain of nucleotide exchange factor GrpE"/>
    <property type="match status" value="1"/>
</dbReference>
<dbReference type="PROSITE" id="PS01071">
    <property type="entry name" value="GRPE"/>
    <property type="match status" value="1"/>
</dbReference>
<gene>
    <name evidence="3 7" type="primary">grpE</name>
    <name evidence="7" type="ORF">AlmWB_03040</name>
</gene>
<dbReference type="PANTHER" id="PTHR21237">
    <property type="entry name" value="GRPE PROTEIN"/>
    <property type="match status" value="1"/>
</dbReference>
<sequence length="265" mass="30967">MNKKEIKNTQTESKPSKNNKCENIKSCLFSKEENTKTKEVNKCCGCVKDNDNQNNNQEFVNNLKKDDEKVKIDLKNQEFKNNSEKSTCCGDQSELQSTHNQDTIKMEQLVQQLEKELKDKITTEKLKFQAEMDNFRKRFQKEKNLALKYSSMDLIRDILVPFEQLEKVLEMPAEDPLLQKFLSGFKMIQKQIKEILEKNGVKEIKTLGEPFNPEFHYAVEKISDHNQPNGINVLVLQKGFLYKDLVLKPSIVKINEWSENNNENK</sequence>
<organism evidence="7 8">
    <name type="scientific">Candidatus Phytoplasma phoenicium</name>
    <dbReference type="NCBI Taxonomy" id="198422"/>
    <lineage>
        <taxon>Bacteria</taxon>
        <taxon>Bacillati</taxon>
        <taxon>Mycoplasmatota</taxon>
        <taxon>Mollicutes</taxon>
        <taxon>Acholeplasmatales</taxon>
        <taxon>Acholeplasmataceae</taxon>
        <taxon>Candidatus Phytoplasma</taxon>
        <taxon>16SrIX (Pigeon pea witches'-broom group)</taxon>
    </lineage>
</organism>
<evidence type="ECO:0000256" key="3">
    <source>
        <dbReference type="HAMAP-Rule" id="MF_01151"/>
    </source>
</evidence>
<comment type="subcellular location">
    <subcellularLocation>
        <location evidence="3">Cytoplasm</location>
    </subcellularLocation>
</comment>
<comment type="similarity">
    <text evidence="1 3 5">Belongs to the GrpE family.</text>
</comment>
<reference evidence="7 8" key="1">
    <citation type="journal article" date="2015" name="BMC Microbiol.">
        <title>'Candidatus Phytoplasma phoenicium' associated with almond witches'-broom disease: from draft genome to genetic diversity among strain populations.</title>
        <authorList>
            <person name="Quaglino F."/>
            <person name="Kube M."/>
            <person name="Jawhari M."/>
            <person name="Abou-Jawdah Y."/>
            <person name="Siewert C."/>
            <person name="Choueiri E."/>
            <person name="Sobh H."/>
            <person name="Casati P."/>
            <person name="Tedeschi R."/>
            <person name="Molino Lova M."/>
            <person name="Alma A."/>
            <person name="Bianco P.A."/>
        </authorList>
    </citation>
    <scope>NUCLEOTIDE SEQUENCE [LARGE SCALE GENOMIC DNA]</scope>
    <source>
        <strain evidence="7 8">SA213</strain>
    </source>
</reference>
<comment type="caution">
    <text evidence="7">The sequence shown here is derived from an EMBL/GenBank/DDBJ whole genome shotgun (WGS) entry which is preliminary data.</text>
</comment>
<dbReference type="PATRIC" id="fig|198422.3.peg.301"/>
<evidence type="ECO:0000256" key="5">
    <source>
        <dbReference type="RuleBase" id="RU004478"/>
    </source>
</evidence>
<evidence type="ECO:0000256" key="1">
    <source>
        <dbReference type="ARBA" id="ARBA00009054"/>
    </source>
</evidence>
<keyword evidence="3 4" id="KW-0346">Stress response</keyword>
<dbReference type="HAMAP" id="MF_01151">
    <property type="entry name" value="GrpE"/>
    <property type="match status" value="1"/>
</dbReference>
<dbReference type="InterPro" id="IPR013805">
    <property type="entry name" value="GrpE_CC"/>
</dbReference>
<dbReference type="OrthoDB" id="9812586at2"/>
<evidence type="ECO:0000256" key="2">
    <source>
        <dbReference type="ARBA" id="ARBA00023186"/>
    </source>
</evidence>
<dbReference type="GO" id="GO:0000774">
    <property type="term" value="F:adenyl-nucleotide exchange factor activity"/>
    <property type="evidence" value="ECO:0007669"/>
    <property type="project" value="InterPro"/>
</dbReference>
<comment type="subunit">
    <text evidence="3">Homodimer.</text>
</comment>
<feature type="region of interest" description="Disordered" evidence="6">
    <location>
        <begin position="1"/>
        <end position="20"/>
    </location>
</feature>